<dbReference type="PROSITE" id="PS50005">
    <property type="entry name" value="TPR"/>
    <property type="match status" value="1"/>
</dbReference>
<gene>
    <name evidence="2" type="ORF">C5Y96_21310</name>
</gene>
<evidence type="ECO:0000256" key="1">
    <source>
        <dbReference type="PROSITE-ProRule" id="PRU00339"/>
    </source>
</evidence>
<keyword evidence="1" id="KW-0802">TPR repeat</keyword>
<dbReference type="AlphaFoldDB" id="A0A2S8F1D7"/>
<sequence>MLTRSVTLLILTATIAQSIGCAISPSIRQAFMDPGKEQRERKQEIHRLVDQRHIQTRLQAASAMLDAGRYADCERVLAEIEKIDPNCKEMVLVRGEALMAQNKFAEAAAIYDKVLQAHPADANLHHLHAVALELSGDSVSAMLAFQRAAELSPDSSLIQLSQIRTEAPGTTTR</sequence>
<name>A0A2S8F1D7_9BACT</name>
<dbReference type="SUPFAM" id="SSF48452">
    <property type="entry name" value="TPR-like"/>
    <property type="match status" value="1"/>
</dbReference>
<feature type="repeat" description="TPR" evidence="1">
    <location>
        <begin position="88"/>
        <end position="121"/>
    </location>
</feature>
<accession>A0A2S8F1D7</accession>
<protein>
    <submittedName>
        <fullName evidence="2">Uncharacterized protein</fullName>
    </submittedName>
</protein>
<dbReference type="Proteomes" id="UP000240009">
    <property type="component" value="Unassembled WGS sequence"/>
</dbReference>
<dbReference type="OrthoDB" id="282255at2"/>
<dbReference type="InterPro" id="IPR011990">
    <property type="entry name" value="TPR-like_helical_dom_sf"/>
</dbReference>
<dbReference type="Pfam" id="PF13432">
    <property type="entry name" value="TPR_16"/>
    <property type="match status" value="1"/>
</dbReference>
<dbReference type="InterPro" id="IPR019734">
    <property type="entry name" value="TPR_rpt"/>
</dbReference>
<reference evidence="2 3" key="1">
    <citation type="submission" date="2018-02" db="EMBL/GenBank/DDBJ databases">
        <title>Comparative genomes isolates from brazilian mangrove.</title>
        <authorList>
            <person name="Araujo J.E."/>
            <person name="Taketani R.G."/>
            <person name="Silva M.C.P."/>
            <person name="Loureco M.V."/>
            <person name="Andreote F.D."/>
        </authorList>
    </citation>
    <scope>NUCLEOTIDE SEQUENCE [LARGE SCALE GENOMIC DNA]</scope>
    <source>
        <strain evidence="2 3">HEX-2 MGV</strain>
    </source>
</reference>
<dbReference type="EMBL" id="PUIA01000069">
    <property type="protein sequence ID" value="PQO25992.1"/>
    <property type="molecule type" value="Genomic_DNA"/>
</dbReference>
<dbReference type="RefSeq" id="WP_105357604.1">
    <property type="nucleotide sequence ID" value="NZ_PUIA01000069.1"/>
</dbReference>
<dbReference type="Gene3D" id="1.25.40.10">
    <property type="entry name" value="Tetratricopeptide repeat domain"/>
    <property type="match status" value="1"/>
</dbReference>
<evidence type="ECO:0000313" key="3">
    <source>
        <dbReference type="Proteomes" id="UP000240009"/>
    </source>
</evidence>
<evidence type="ECO:0000313" key="2">
    <source>
        <dbReference type="EMBL" id="PQO25992.1"/>
    </source>
</evidence>
<proteinExistence type="predicted"/>
<comment type="caution">
    <text evidence="2">The sequence shown here is derived from an EMBL/GenBank/DDBJ whole genome shotgun (WGS) entry which is preliminary data.</text>
</comment>
<organism evidence="2 3">
    <name type="scientific">Blastopirellula marina</name>
    <dbReference type="NCBI Taxonomy" id="124"/>
    <lineage>
        <taxon>Bacteria</taxon>
        <taxon>Pseudomonadati</taxon>
        <taxon>Planctomycetota</taxon>
        <taxon>Planctomycetia</taxon>
        <taxon>Pirellulales</taxon>
        <taxon>Pirellulaceae</taxon>
        <taxon>Blastopirellula</taxon>
    </lineage>
</organism>